<organism evidence="1 2">
    <name type="scientific">Brevundimonas phage vB_BpoS-Kikimora</name>
    <dbReference type="NCBI Taxonomy" id="2948601"/>
    <lineage>
        <taxon>Viruses</taxon>
        <taxon>Duplodnaviria</taxon>
        <taxon>Heunggongvirae</taxon>
        <taxon>Uroviricota</taxon>
        <taxon>Caudoviricetes</taxon>
        <taxon>Jeanschmidtviridae</taxon>
        <taxon>Kikimoravirus</taxon>
        <taxon>Kikimoravirus kikimora</taxon>
    </lineage>
</organism>
<evidence type="ECO:0000313" key="1">
    <source>
        <dbReference type="EMBL" id="USN15357.1"/>
    </source>
</evidence>
<reference evidence="1 2" key="1">
    <citation type="submission" date="2022-05" db="EMBL/GenBank/DDBJ databases">
        <authorList>
            <person name="Friedrich I."/>
            <person name="Poehlein A."/>
            <person name="Schneider D."/>
            <person name="Hertel R."/>
            <person name="Daniel R."/>
        </authorList>
    </citation>
    <scope>NUCLEOTIDE SEQUENCE [LARGE SCALE GENOMIC DNA]</scope>
</reference>
<accession>A0A9E7SMT5</accession>
<evidence type="ECO:0000313" key="2">
    <source>
        <dbReference type="Proteomes" id="UP001056576"/>
    </source>
</evidence>
<protein>
    <submittedName>
        <fullName evidence="1">Uncharacterized protein</fullName>
    </submittedName>
</protein>
<gene>
    <name evidence="1" type="ORF">KIKIMORA_02110</name>
</gene>
<keyword evidence="2" id="KW-1185">Reference proteome</keyword>
<dbReference type="Proteomes" id="UP001056576">
    <property type="component" value="Segment"/>
</dbReference>
<sequence length="171" mass="18455">MTISNDPASRLKAQDSRPFIGADAATTDEYLHRLAVLHGLKAVGVIQVARNAIDAVRCYAYVSPDLKVLDTFLRGWSARAVNPEAQYGALVVGVRDDGVIDTATWGASRADCAGMAAWRDTLELTPAPFQTWFGYGNGGKPLAFTAEQRAGLTPTQLTYVDAHTHPRALRP</sequence>
<name>A0A9E7SMT5_9CAUD</name>
<proteinExistence type="predicted"/>
<dbReference type="EMBL" id="ON529857">
    <property type="protein sequence ID" value="USN15357.1"/>
    <property type="molecule type" value="Genomic_DNA"/>
</dbReference>